<dbReference type="Pfam" id="PF01557">
    <property type="entry name" value="FAA_hydrolase"/>
    <property type="match status" value="1"/>
</dbReference>
<organism evidence="3 4">
    <name type="scientific">Atopomonas hussainii</name>
    <dbReference type="NCBI Taxonomy" id="1429083"/>
    <lineage>
        <taxon>Bacteria</taxon>
        <taxon>Pseudomonadati</taxon>
        <taxon>Pseudomonadota</taxon>
        <taxon>Gammaproteobacteria</taxon>
        <taxon>Pseudomonadales</taxon>
        <taxon>Pseudomonadaceae</taxon>
        <taxon>Atopomonas</taxon>
    </lineage>
</organism>
<proteinExistence type="predicted"/>
<accession>A0A1H7RVQ6</accession>
<protein>
    <submittedName>
        <fullName evidence="3">2-keto-4-pentenoate hydratase/2-oxohepta-3-ene-1,7-dioic acid hydratase (Catechol pathway)</fullName>
    </submittedName>
</protein>
<dbReference type="InterPro" id="IPR011234">
    <property type="entry name" value="Fumarylacetoacetase-like_C"/>
</dbReference>
<dbReference type="InterPro" id="IPR036663">
    <property type="entry name" value="Fumarylacetoacetase_C_sf"/>
</dbReference>
<keyword evidence="1" id="KW-0479">Metal-binding</keyword>
<dbReference type="SUPFAM" id="SSF56529">
    <property type="entry name" value="FAH"/>
    <property type="match status" value="1"/>
</dbReference>
<dbReference type="GO" id="GO:0003824">
    <property type="term" value="F:catalytic activity"/>
    <property type="evidence" value="ECO:0007669"/>
    <property type="project" value="InterPro"/>
</dbReference>
<evidence type="ECO:0000259" key="2">
    <source>
        <dbReference type="Pfam" id="PF01557"/>
    </source>
</evidence>
<gene>
    <name evidence="3" type="ORF">SAMN05216214_11623</name>
</gene>
<dbReference type="AlphaFoldDB" id="A0A1H7RVQ6"/>
<dbReference type="PANTHER" id="PTHR11820">
    <property type="entry name" value="ACYLPYRUVASE"/>
    <property type="match status" value="1"/>
</dbReference>
<name>A0A1H7RVQ6_9GAMM</name>
<dbReference type="PROSITE" id="PS51257">
    <property type="entry name" value="PROKAR_LIPOPROTEIN"/>
    <property type="match status" value="1"/>
</dbReference>
<dbReference type="Proteomes" id="UP000185766">
    <property type="component" value="Unassembled WGS sequence"/>
</dbReference>
<evidence type="ECO:0000313" key="3">
    <source>
        <dbReference type="EMBL" id="SEL64099.1"/>
    </source>
</evidence>
<evidence type="ECO:0000256" key="1">
    <source>
        <dbReference type="ARBA" id="ARBA00022723"/>
    </source>
</evidence>
<evidence type="ECO:0000313" key="4">
    <source>
        <dbReference type="Proteomes" id="UP000185766"/>
    </source>
</evidence>
<reference evidence="3 4" key="1">
    <citation type="submission" date="2016-10" db="EMBL/GenBank/DDBJ databases">
        <authorList>
            <person name="de Groot N.N."/>
        </authorList>
    </citation>
    <scope>NUCLEOTIDE SEQUENCE [LARGE SCALE GENOMIC DNA]</scope>
    <source>
        <strain evidence="3 4">JCM 19513</strain>
    </source>
</reference>
<dbReference type="GO" id="GO:0046872">
    <property type="term" value="F:metal ion binding"/>
    <property type="evidence" value="ECO:0007669"/>
    <property type="project" value="UniProtKB-KW"/>
</dbReference>
<dbReference type="RefSeq" id="WP_074870066.1">
    <property type="nucleotide sequence ID" value="NZ_FOAS01000016.1"/>
</dbReference>
<feature type="domain" description="Fumarylacetoacetase-like C-terminal" evidence="2">
    <location>
        <begin position="132"/>
        <end position="387"/>
    </location>
</feature>
<dbReference type="Gene3D" id="3.90.850.10">
    <property type="entry name" value="Fumarylacetoacetase-like, C-terminal domain"/>
    <property type="match status" value="1"/>
</dbReference>
<dbReference type="EMBL" id="FOAS01000016">
    <property type="protein sequence ID" value="SEL64099.1"/>
    <property type="molecule type" value="Genomic_DNA"/>
</dbReference>
<sequence>MKRTLYTLLAVIGVWFACWQVAARWEVAPETAPSARSSGPALDTLVIAPRSEALTFARFMRGNEPHLLLVDAFQDGQVSGLDLHALLPGSPADPVALFNALGYAALQQLHGPTTQVEAGTLLLPFTGTDNQVAVGVNYREHAEETAVSDSFLFPKRTTATVHNAPVAAREHLLDYEVELGFVLLQDLPADTPPDYLGLVLASDYTDRAMLMRHVNLLGVHSGAGFTSGKSHPGFMPVGNLLVIPKDYEQFYPSLALELWHNGEQRQVARPSEMVWDIQRIMAQTFAWQERSWAWHGDTVRLPFKGGKIPARTVILSGTPGGVIYRKPSPRQLFLGVSEWAFSLSWLRPQAVVEPFIREEYRSGRYLQAGDQVVMRADRLGTVSNSIVAE</sequence>
<keyword evidence="4" id="KW-1185">Reference proteome</keyword>